<dbReference type="SUPFAM" id="SSF52266">
    <property type="entry name" value="SGNH hydrolase"/>
    <property type="match status" value="1"/>
</dbReference>
<evidence type="ECO:0000313" key="2">
    <source>
        <dbReference type="EMBL" id="MBB4148010.1"/>
    </source>
</evidence>
<dbReference type="EMBL" id="JACIEU010000006">
    <property type="protein sequence ID" value="MBB4148010.1"/>
    <property type="molecule type" value="Genomic_DNA"/>
</dbReference>
<feature type="region of interest" description="Disordered" evidence="1">
    <location>
        <begin position="1179"/>
        <end position="1209"/>
    </location>
</feature>
<accession>A0A7W6LP94</accession>
<sequence>MSQAIDDLKVAWRDFVTAGIPASGENEPDKGQIRAGLDKLDTLLATIGSGLLRYGDVPAMDADTSQDDGALAYVYLNNGSAADPANGFYEWTGSAWIAAPWYLSGTGIEDILTLAALSTGNLLPDVKGLNVDSPTPIAGVTVTTDSDDAKIGFTIASGQTGAGAVLIAYPLHDTRTIASLAGKTIRILATYAASANFLATKGLAAEFVDIGHFAGTAGGSLVYEGQVGNLLTRLVEYTVLGTEDHLGIIALVPPAAPAGAASLTLNSVSYSVVGDNAATLDLAMAQKSAERFGLSLAGEFQNGVGQKGLGPVDSTVVVLRDATKGYANGLRILAGNTGAGNSMSVFTLVAPEDFVLVRGARVRLTVVLKTSTVFDRKLDILASGHVRATGGGPLNEYRALTQHIRPGRLVAVIEGIFDPGTEQITITVNNISTANAAADQDWQFDDVRLEIISTAEGSLTGAQATMALQRNFWARRQERPVGQQVSVALSGGDFTNLYSAFANVVAYQDVLLSGTITATTSTISTRPFFPPFENAIVIGVGATRPRILLQQPVGTSLPDVEGNSASDFHFSGYFTNGNVGGFGMRYAIHTDDGSNGYKNQKMVWEDYVFQHDGNDHIASAWRNTAALGYGLSDGSHKIFNGVNFIAWNYDAAIGHGDPLAKKPGRIEFINAAFCARPKFTDPGASVGGLRHMVTSALVRDRLDITGANLNGALIVGSSPWNETDPLKIPAFKINLSVVGHANAPFSFVLDDDGSRALRITSATKGPGSSVVVNNTAAAVNKLLGPVDKRATRAGATNVAASVTGYYDIATRNVGPNNDQAVTQISARLTVTDPFTVTIDGGSPVTFTFDAGMNSAQWLTAAQTALGSTATIELVNLNNNYRPEFPTEEERVCNLSSVIIPQKAAVRWADAGRPYVQVMTPADDASTFAGFCYADEILPNGWGRVKSSGQINLSMDAIRSDSGTIYSGDTFVVSTTDGKIAVGNGAVIAVAVNSRDIRFEAGTVEAFRLDNLTADQVADGETKVSMTAEERVRLQELSVIFRSIDGVDGIVFTDSASNEVGFIPFDATRSTQFPFLTAAADRATVGPFTAFASAGGAGLSIVDAHRMEVAFIPFDDLELRLPYTSIKKDAFTVGPLTVSLIEGIDGIVFTDKHRFGILPPGASNEGDSLDKAAVLKQSRPANSVVTQGHSKTQQNSWSSPTNPSNPNGGTARKADLGWLAWADYYLRGSINWIWNAGVGGENDAQIIARMANDVVAKDPAWCFMMGGTCNSINVGRTAAEIIATQIGTETQDSSNSILGILQDAGIRTLWLTDPTWHDGHADLTPANIATLNRVNRAMLRAPGYKSGLMAVDAAGLFVDPLSATGSAKQYWLQDDDNIHPSPFGARHAGYLMAQRLLAAGFPLMDILVASAADTYDNSAASRQLLDNPLMIATGDPLPSGGIVSGRLPDDWIIETTGAWADGSITSALVPRLDGYGYDWVVSALNAPADGSRFTLIGQDIRSRVTTGDVLEAAAQVDITGMSMVKGHELVCALSDGSVFPAISTLERDATVNSGAGWGYQFYDQADLVGGVMKTGKASVPSNSMTDSSGSLRFRTTFGGAGGAATVKMSRAQLLKNS</sequence>
<feature type="compositionally biased region" description="Low complexity" evidence="1">
    <location>
        <begin position="1194"/>
        <end position="1206"/>
    </location>
</feature>
<dbReference type="Gene3D" id="3.40.50.1110">
    <property type="entry name" value="SGNH hydrolase"/>
    <property type="match status" value="1"/>
</dbReference>
<gene>
    <name evidence="2" type="ORF">GGQ90_001788</name>
</gene>
<keyword evidence="3" id="KW-1185">Reference proteome</keyword>
<comment type="caution">
    <text evidence="2">The sequence shown here is derived from an EMBL/GenBank/DDBJ whole genome shotgun (WGS) entry which is preliminary data.</text>
</comment>
<dbReference type="InterPro" id="IPR036514">
    <property type="entry name" value="SGNH_hydro_sf"/>
</dbReference>
<protein>
    <submittedName>
        <fullName evidence="2">Uncharacterized protein</fullName>
    </submittedName>
</protein>
<dbReference type="RefSeq" id="WP_188081789.1">
    <property type="nucleotide sequence ID" value="NZ_JACIEU010000006.1"/>
</dbReference>
<evidence type="ECO:0000256" key="1">
    <source>
        <dbReference type="SAM" id="MobiDB-lite"/>
    </source>
</evidence>
<dbReference type="Proteomes" id="UP000590524">
    <property type="component" value="Unassembled WGS sequence"/>
</dbReference>
<reference evidence="2 3" key="1">
    <citation type="submission" date="2020-08" db="EMBL/GenBank/DDBJ databases">
        <title>Genomic Encyclopedia of Type Strains, Phase IV (KMG-IV): sequencing the most valuable type-strain genomes for metagenomic binning, comparative biology and taxonomic classification.</title>
        <authorList>
            <person name="Goeker M."/>
        </authorList>
    </citation>
    <scope>NUCLEOTIDE SEQUENCE [LARGE SCALE GENOMIC DNA]</scope>
    <source>
        <strain evidence="2 3">DSM 19371</strain>
    </source>
</reference>
<organism evidence="2 3">
    <name type="scientific">Sphingobium scionense</name>
    <dbReference type="NCBI Taxonomy" id="1404341"/>
    <lineage>
        <taxon>Bacteria</taxon>
        <taxon>Pseudomonadati</taxon>
        <taxon>Pseudomonadota</taxon>
        <taxon>Alphaproteobacteria</taxon>
        <taxon>Sphingomonadales</taxon>
        <taxon>Sphingomonadaceae</taxon>
        <taxon>Sphingobium</taxon>
    </lineage>
</organism>
<name>A0A7W6LP94_9SPHN</name>
<dbReference type="GO" id="GO:0016788">
    <property type="term" value="F:hydrolase activity, acting on ester bonds"/>
    <property type="evidence" value="ECO:0007669"/>
    <property type="project" value="UniProtKB-ARBA"/>
</dbReference>
<feature type="compositionally biased region" description="Polar residues" evidence="1">
    <location>
        <begin position="1179"/>
        <end position="1193"/>
    </location>
</feature>
<proteinExistence type="predicted"/>
<evidence type="ECO:0000313" key="3">
    <source>
        <dbReference type="Proteomes" id="UP000590524"/>
    </source>
</evidence>